<dbReference type="PIRSF" id="PIRSF021308">
    <property type="entry name" value="UCP021308"/>
    <property type="match status" value="1"/>
</dbReference>
<dbReference type="RefSeq" id="WP_072763004.1">
    <property type="nucleotide sequence ID" value="NZ_FQYX01000002.1"/>
</dbReference>
<dbReference type="InterPro" id="IPR016786">
    <property type="entry name" value="YdeI_bac"/>
</dbReference>
<accession>A0A1M6BGW8</accession>
<dbReference type="Proteomes" id="UP000184231">
    <property type="component" value="Unassembled WGS sequence"/>
</dbReference>
<dbReference type="InterPro" id="IPR014922">
    <property type="entry name" value="YdhG-like"/>
</dbReference>
<dbReference type="AlphaFoldDB" id="A0A1M6BGW8"/>
<reference evidence="2 3" key="1">
    <citation type="submission" date="2016-11" db="EMBL/GenBank/DDBJ databases">
        <authorList>
            <person name="Jaros S."/>
            <person name="Januszkiewicz K."/>
            <person name="Wedrychowicz H."/>
        </authorList>
    </citation>
    <scope>NUCLEOTIDE SEQUENCE [LARGE SCALE GENOMIC DNA]</scope>
    <source>
        <strain evidence="2 3">CGMCC 1.8863</strain>
    </source>
</reference>
<proteinExistence type="predicted"/>
<dbReference type="SUPFAM" id="SSF159888">
    <property type="entry name" value="YdhG-like"/>
    <property type="match status" value="1"/>
</dbReference>
<organism evidence="2 3">
    <name type="scientific">Arenibacter nanhaiticus</name>
    <dbReference type="NCBI Taxonomy" id="558155"/>
    <lineage>
        <taxon>Bacteria</taxon>
        <taxon>Pseudomonadati</taxon>
        <taxon>Bacteroidota</taxon>
        <taxon>Flavobacteriia</taxon>
        <taxon>Flavobacteriales</taxon>
        <taxon>Flavobacteriaceae</taxon>
        <taxon>Arenibacter</taxon>
    </lineage>
</organism>
<protein>
    <submittedName>
        <fullName evidence="2">Uncharacterized conserved protein YdeI, YjbR/CyaY-like superfamily, DUF1801 family</fullName>
    </submittedName>
</protein>
<evidence type="ECO:0000313" key="3">
    <source>
        <dbReference type="Proteomes" id="UP000184231"/>
    </source>
</evidence>
<dbReference type="Pfam" id="PF08818">
    <property type="entry name" value="DUF1801"/>
    <property type="match status" value="1"/>
</dbReference>
<dbReference type="Pfam" id="PF13376">
    <property type="entry name" value="OmdA"/>
    <property type="match status" value="1"/>
</dbReference>
<name>A0A1M6BGW8_9FLAO</name>
<dbReference type="OrthoDB" id="214150at2"/>
<dbReference type="EMBL" id="FQYX01000002">
    <property type="protein sequence ID" value="SHI47828.1"/>
    <property type="molecule type" value="Genomic_DNA"/>
</dbReference>
<evidence type="ECO:0000313" key="2">
    <source>
        <dbReference type="EMBL" id="SHI47828.1"/>
    </source>
</evidence>
<dbReference type="STRING" id="558155.SAMN04487911_102191"/>
<sequence>MTVQEKIKSYYEKERPFKDGIALLREIVLKTELEESFKWSCPVYTLDNKNILGIIAFKSYFGIWFFNGVFLSDPVKVLENAREGVTKAMRHWKFYALEEVNPLAVTAYVQEAIDNQKKGMSLAPQRKNPIKVPPLLTAFLNSNPILRTNFYQLPPYKRREYCEYISEAKQEKTKRARLEKCSPKLLEGLGLNDGYRKN</sequence>
<evidence type="ECO:0000259" key="1">
    <source>
        <dbReference type="Pfam" id="PF08818"/>
    </source>
</evidence>
<dbReference type="Gene3D" id="3.90.1150.200">
    <property type="match status" value="1"/>
</dbReference>
<gene>
    <name evidence="2" type="ORF">SAMN04487911_102191</name>
</gene>
<keyword evidence="3" id="KW-1185">Reference proteome</keyword>
<feature type="domain" description="YdhG-like" evidence="1">
    <location>
        <begin position="20"/>
        <end position="113"/>
    </location>
</feature>